<accession>A0ABQ9H8L3</accession>
<comment type="caution">
    <text evidence="1">The sequence shown here is derived from an EMBL/GenBank/DDBJ whole genome shotgun (WGS) entry which is preliminary data.</text>
</comment>
<protein>
    <submittedName>
        <fullName evidence="1">Uncharacterized protein</fullName>
    </submittedName>
</protein>
<organism evidence="1 2">
    <name type="scientific">Dryococelus australis</name>
    <dbReference type="NCBI Taxonomy" id="614101"/>
    <lineage>
        <taxon>Eukaryota</taxon>
        <taxon>Metazoa</taxon>
        <taxon>Ecdysozoa</taxon>
        <taxon>Arthropoda</taxon>
        <taxon>Hexapoda</taxon>
        <taxon>Insecta</taxon>
        <taxon>Pterygota</taxon>
        <taxon>Neoptera</taxon>
        <taxon>Polyneoptera</taxon>
        <taxon>Phasmatodea</taxon>
        <taxon>Verophasmatodea</taxon>
        <taxon>Anareolatae</taxon>
        <taxon>Phasmatidae</taxon>
        <taxon>Eurycanthinae</taxon>
        <taxon>Dryococelus</taxon>
    </lineage>
</organism>
<keyword evidence="2" id="KW-1185">Reference proteome</keyword>
<sequence length="153" mass="17076">MLLTMIDGRVLCALTDASTLQSPICKQTAKGSYSWTVSKPTNEDALKYGISPLHAYIRFLEFILAISYRLGAESKRRGYKNDPEVHQRREVVLQGLKLKLLMYINPDRPRQGFGSTTDGNSARRFFCDPATASKPTGIDQELKKMFSVIIGSG</sequence>
<evidence type="ECO:0000313" key="2">
    <source>
        <dbReference type="Proteomes" id="UP001159363"/>
    </source>
</evidence>
<name>A0ABQ9H8L3_9NEOP</name>
<dbReference type="Proteomes" id="UP001159363">
    <property type="component" value="Chromosome 5"/>
</dbReference>
<proteinExistence type="predicted"/>
<gene>
    <name evidence="1" type="ORF">PR048_017109</name>
</gene>
<reference evidence="1 2" key="1">
    <citation type="submission" date="2023-02" db="EMBL/GenBank/DDBJ databases">
        <title>LHISI_Scaffold_Assembly.</title>
        <authorList>
            <person name="Stuart O.P."/>
            <person name="Cleave R."/>
            <person name="Magrath M.J.L."/>
            <person name="Mikheyev A.S."/>
        </authorList>
    </citation>
    <scope>NUCLEOTIDE SEQUENCE [LARGE SCALE GENOMIC DNA]</scope>
    <source>
        <strain evidence="1">Daus_M_001</strain>
        <tissue evidence="1">Leg muscle</tissue>
    </source>
</reference>
<dbReference type="EMBL" id="JARBHB010000006">
    <property type="protein sequence ID" value="KAJ8880639.1"/>
    <property type="molecule type" value="Genomic_DNA"/>
</dbReference>
<evidence type="ECO:0000313" key="1">
    <source>
        <dbReference type="EMBL" id="KAJ8880639.1"/>
    </source>
</evidence>